<reference evidence="1 2" key="1">
    <citation type="submission" date="2020-02" db="EMBL/GenBank/DDBJ databases">
        <authorList>
            <person name="Ferguson B K."/>
        </authorList>
    </citation>
    <scope>NUCLEOTIDE SEQUENCE [LARGE SCALE GENOMIC DNA]</scope>
</reference>
<dbReference type="AlphaFoldDB" id="A0A6H5HQ90"/>
<gene>
    <name evidence="1" type="ORF">NTEN_LOCUS22785</name>
</gene>
<organism evidence="1 2">
    <name type="scientific">Nesidiocoris tenuis</name>
    <dbReference type="NCBI Taxonomy" id="355587"/>
    <lineage>
        <taxon>Eukaryota</taxon>
        <taxon>Metazoa</taxon>
        <taxon>Ecdysozoa</taxon>
        <taxon>Arthropoda</taxon>
        <taxon>Hexapoda</taxon>
        <taxon>Insecta</taxon>
        <taxon>Pterygota</taxon>
        <taxon>Neoptera</taxon>
        <taxon>Paraneoptera</taxon>
        <taxon>Hemiptera</taxon>
        <taxon>Heteroptera</taxon>
        <taxon>Panheteroptera</taxon>
        <taxon>Cimicomorpha</taxon>
        <taxon>Miridae</taxon>
        <taxon>Dicyphina</taxon>
        <taxon>Nesidiocoris</taxon>
    </lineage>
</organism>
<evidence type="ECO:0000313" key="1">
    <source>
        <dbReference type="EMBL" id="CAB0019073.1"/>
    </source>
</evidence>
<proteinExistence type="predicted"/>
<dbReference type="EMBL" id="CADCXU010033728">
    <property type="protein sequence ID" value="CAB0019073.1"/>
    <property type="molecule type" value="Genomic_DNA"/>
</dbReference>
<keyword evidence="2" id="KW-1185">Reference proteome</keyword>
<dbReference type="Proteomes" id="UP000479000">
    <property type="component" value="Unassembled WGS sequence"/>
</dbReference>
<protein>
    <submittedName>
        <fullName evidence="1">Uncharacterized protein</fullName>
    </submittedName>
</protein>
<sequence>MSSKYDTSMGYNSILAFTYLVHTSLDGSPTSRLQLPTHDEHEDFTHVLGDSTLDDASCDSRPTISTRHHSYRPTLFNLNMTHHPYIFSSLVKNVNPNSSVVCSPSCAIRMCLCSALGAGVMKSTLIRRKCEQQVLMKLSTYGISLDNSVLVGKQRQRYDKYSAISGRSNQKSAFHIRQEIQHPTISSEKMR</sequence>
<evidence type="ECO:0000313" key="2">
    <source>
        <dbReference type="Proteomes" id="UP000479000"/>
    </source>
</evidence>
<accession>A0A6H5HQ90</accession>
<name>A0A6H5HQ90_9HEMI</name>